<reference evidence="1 2" key="1">
    <citation type="submission" date="2016-10" db="EMBL/GenBank/DDBJ databases">
        <authorList>
            <person name="de Groot N.N."/>
        </authorList>
    </citation>
    <scope>NUCLEOTIDE SEQUENCE [LARGE SCALE GENOMIC DNA]</scope>
    <source>
        <strain evidence="1 2">DSM 15283</strain>
    </source>
</reference>
<evidence type="ECO:0000313" key="1">
    <source>
        <dbReference type="EMBL" id="SFM72653.1"/>
    </source>
</evidence>
<dbReference type="GO" id="GO:0006355">
    <property type="term" value="P:regulation of DNA-templated transcription"/>
    <property type="evidence" value="ECO:0007669"/>
    <property type="project" value="InterPro"/>
</dbReference>
<dbReference type="OrthoDB" id="7359471at2"/>
<dbReference type="STRING" id="254406.SAMN04488042_11428"/>
<dbReference type="AlphaFoldDB" id="A0A1I4T7S7"/>
<dbReference type="InterPro" id="IPR010985">
    <property type="entry name" value="Ribbon_hlx_hlx"/>
</dbReference>
<name>A0A1I4T7S7_9RHOB</name>
<dbReference type="RefSeq" id="WP_093096849.1">
    <property type="nucleotide sequence ID" value="NZ_FOTQ01000014.1"/>
</dbReference>
<gene>
    <name evidence="1" type="ORF">SAMN04488042_11428</name>
</gene>
<dbReference type="PANTHER" id="PTHR40688:SF2">
    <property type="entry name" value="RIBBON-HELIX-HELIX PROTEIN COPG DOMAIN-CONTAINING PROTEIN"/>
    <property type="match status" value="1"/>
</dbReference>
<protein>
    <submittedName>
        <fullName evidence="1">Predicted transcriptional regulator</fullName>
    </submittedName>
</protein>
<accession>A0A1I4T7S7</accession>
<dbReference type="CDD" id="cd22233">
    <property type="entry name" value="RHH_CopAso-like"/>
    <property type="match status" value="1"/>
</dbReference>
<keyword evidence="2" id="KW-1185">Reference proteome</keyword>
<proteinExistence type="predicted"/>
<sequence>MAERATVTFHTTPETKARLDRLAMITRRSKSFLTNTAVERYLAEEEAFVAAVEEGLAQAEAGQVVDHKQATGYLRSLTSPSPLPRPQAKS</sequence>
<organism evidence="1 2">
    <name type="scientific">Shimia aestuarii</name>
    <dbReference type="NCBI Taxonomy" id="254406"/>
    <lineage>
        <taxon>Bacteria</taxon>
        <taxon>Pseudomonadati</taxon>
        <taxon>Pseudomonadota</taxon>
        <taxon>Alphaproteobacteria</taxon>
        <taxon>Rhodobacterales</taxon>
        <taxon>Roseobacteraceae</taxon>
    </lineage>
</organism>
<dbReference type="InterPro" id="IPR052991">
    <property type="entry name" value="Non-func_TypeII_TA_Antitoxin"/>
</dbReference>
<dbReference type="EMBL" id="FOTQ01000014">
    <property type="protein sequence ID" value="SFM72653.1"/>
    <property type="molecule type" value="Genomic_DNA"/>
</dbReference>
<dbReference type="SUPFAM" id="SSF47598">
    <property type="entry name" value="Ribbon-helix-helix"/>
    <property type="match status" value="1"/>
</dbReference>
<evidence type="ECO:0000313" key="2">
    <source>
        <dbReference type="Proteomes" id="UP000199144"/>
    </source>
</evidence>
<dbReference type="PANTHER" id="PTHR40688">
    <property type="match status" value="1"/>
</dbReference>
<dbReference type="Proteomes" id="UP000199144">
    <property type="component" value="Unassembled WGS sequence"/>
</dbReference>